<dbReference type="SUPFAM" id="SSF56112">
    <property type="entry name" value="Protein kinase-like (PK-like)"/>
    <property type="match status" value="1"/>
</dbReference>
<dbReference type="PANTHER" id="PTHR37542:SF1">
    <property type="entry name" value="PRION-INHIBITION AND PROPAGATION HELO DOMAIN-CONTAINING PROTEIN"/>
    <property type="match status" value="1"/>
</dbReference>
<dbReference type="EMBL" id="GL876969">
    <property type="protein sequence ID" value="KLU86263.1"/>
    <property type="molecule type" value="Genomic_DNA"/>
</dbReference>
<dbReference type="PROSITE" id="PS50011">
    <property type="entry name" value="PROTEIN_KINASE_DOM"/>
    <property type="match status" value="1"/>
</dbReference>
<evidence type="ECO:0000259" key="1">
    <source>
        <dbReference type="PROSITE" id="PS50011"/>
    </source>
</evidence>
<dbReference type="GO" id="GO:0004672">
    <property type="term" value="F:protein kinase activity"/>
    <property type="evidence" value="ECO:0007669"/>
    <property type="project" value="InterPro"/>
</dbReference>
<reference evidence="4" key="1">
    <citation type="submission" date="2010-05" db="EMBL/GenBank/DDBJ databases">
        <title>The genome sequence of Magnaporthe poae strain ATCC 64411.</title>
        <authorList>
            <person name="Ma L.-J."/>
            <person name="Dead R."/>
            <person name="Young S."/>
            <person name="Zeng Q."/>
            <person name="Koehrsen M."/>
            <person name="Alvarado L."/>
            <person name="Berlin A."/>
            <person name="Chapman S.B."/>
            <person name="Chen Z."/>
            <person name="Freedman E."/>
            <person name="Gellesch M."/>
            <person name="Goldberg J."/>
            <person name="Griggs A."/>
            <person name="Gujja S."/>
            <person name="Heilman E.R."/>
            <person name="Heiman D."/>
            <person name="Hepburn T."/>
            <person name="Howarth C."/>
            <person name="Jen D."/>
            <person name="Larson L."/>
            <person name="Mehta T."/>
            <person name="Neiman D."/>
            <person name="Pearson M."/>
            <person name="Roberts A."/>
            <person name="Saif S."/>
            <person name="Shea T."/>
            <person name="Shenoy N."/>
            <person name="Sisk P."/>
            <person name="Stolte C."/>
            <person name="Sykes S."/>
            <person name="Walk T."/>
            <person name="White J."/>
            <person name="Yandava C."/>
            <person name="Haas B."/>
            <person name="Nusbaum C."/>
            <person name="Birren B."/>
        </authorList>
    </citation>
    <scope>NUCLEOTIDE SEQUENCE [LARGE SCALE GENOMIC DNA]</scope>
    <source>
        <strain evidence="4">ATCC 64411 / 73-15</strain>
    </source>
</reference>
<feature type="domain" description="Protein kinase" evidence="1">
    <location>
        <begin position="200"/>
        <end position="508"/>
    </location>
</feature>
<evidence type="ECO:0000313" key="2">
    <source>
        <dbReference type="EMBL" id="KLU86263.1"/>
    </source>
</evidence>
<dbReference type="EMBL" id="ADBL01001248">
    <property type="status" value="NOT_ANNOTATED_CDS"/>
    <property type="molecule type" value="Genomic_DNA"/>
</dbReference>
<dbReference type="EnsemblFungi" id="MAPG_05279T0">
    <property type="protein sequence ID" value="MAPG_05279T0"/>
    <property type="gene ID" value="MAPG_05279"/>
</dbReference>
<reference evidence="3" key="4">
    <citation type="journal article" date="2015" name="G3 (Bethesda)">
        <title>Genome sequences of three phytopathogenic species of the Magnaporthaceae family of fungi.</title>
        <authorList>
            <person name="Okagaki L.H."/>
            <person name="Nunes C.C."/>
            <person name="Sailsbery J."/>
            <person name="Clay B."/>
            <person name="Brown D."/>
            <person name="John T."/>
            <person name="Oh Y."/>
            <person name="Young N."/>
            <person name="Fitzgerald M."/>
            <person name="Haas B.J."/>
            <person name="Zeng Q."/>
            <person name="Young S."/>
            <person name="Adiconis X."/>
            <person name="Fan L."/>
            <person name="Levin J.Z."/>
            <person name="Mitchell T.K."/>
            <person name="Okubara P.A."/>
            <person name="Farman M.L."/>
            <person name="Kohn L.M."/>
            <person name="Birren B."/>
            <person name="Ma L.-J."/>
            <person name="Dean R.A."/>
        </authorList>
    </citation>
    <scope>NUCLEOTIDE SEQUENCE</scope>
    <source>
        <strain evidence="3">ATCC 64411 / 73-15</strain>
    </source>
</reference>
<dbReference type="PANTHER" id="PTHR37542">
    <property type="entry name" value="HELO DOMAIN-CONTAINING PROTEIN-RELATED"/>
    <property type="match status" value="1"/>
</dbReference>
<dbReference type="VEuPathDB" id="FungiDB:MAPG_05279"/>
<dbReference type="GO" id="GO:0005524">
    <property type="term" value="F:ATP binding"/>
    <property type="evidence" value="ECO:0007669"/>
    <property type="project" value="InterPro"/>
</dbReference>
<sequence length="556" mass="61133">MASAEIVLAALGGADLCLKYGAVLIQAYRSFRSANKDTKERILTIEAIWSRTALQIGFLRNVVSTLGEEHLRIQADLFEILCSKLKLAISKTESVLRKKGGDVNPWKYVVVRKSLDATIASLERWQRIFDPSWFLIMRVADGAIDSELSKSAQAPAVTAATSTQAPSSDSALVAAQKFRVSISGKTDHIHISLPANGLDWGTVKEVAYSTTKLVKRAGSSPKTFAVDSIPLPPGTDARRIRADAEALAKKLHHIQPGYGILQCQGLIKHRGAETKRLDFIDMVFNIPPGLENPASLRKHLITGTMPTSCSLSAVLGVARQLAEAVSFLHTCDFVHKNIRPETILILGAKTDRHSGKWVDEPLGSAFLVGFDSFRGVTSHTTRTGDDDWHRDLYRHPSRQGPRAQEDYVMQHDVYSLGVCLLELGIGRSFIEYANWDPAEGIEEVRPGEALDLPDKGDGLDNSTEMLKRVGLGGTGFGDPDLQRRLELKDHLVRLARTKLLARMGDLYAAVVVTCLTCLDSNNEDFGDEEEMRDEDGILIGVRFIEKVLLCLNSILV</sequence>
<reference evidence="2" key="2">
    <citation type="submission" date="2010-05" db="EMBL/GenBank/DDBJ databases">
        <title>The Genome Sequence of Magnaporthe poae strain ATCC 64411.</title>
        <authorList>
            <consortium name="The Broad Institute Genome Sequencing Platform"/>
            <consortium name="Broad Institute Genome Sequencing Center for Infectious Disease"/>
            <person name="Ma L.-J."/>
            <person name="Dead R."/>
            <person name="Young S."/>
            <person name="Zeng Q."/>
            <person name="Koehrsen M."/>
            <person name="Alvarado L."/>
            <person name="Berlin A."/>
            <person name="Chapman S.B."/>
            <person name="Chen Z."/>
            <person name="Freedman E."/>
            <person name="Gellesch M."/>
            <person name="Goldberg J."/>
            <person name="Griggs A."/>
            <person name="Gujja S."/>
            <person name="Heilman E.R."/>
            <person name="Heiman D."/>
            <person name="Hepburn T."/>
            <person name="Howarth C."/>
            <person name="Jen D."/>
            <person name="Larson L."/>
            <person name="Mehta T."/>
            <person name="Neiman D."/>
            <person name="Pearson M."/>
            <person name="Roberts A."/>
            <person name="Saif S."/>
            <person name="Shea T."/>
            <person name="Shenoy N."/>
            <person name="Sisk P."/>
            <person name="Stolte C."/>
            <person name="Sykes S."/>
            <person name="Walk T."/>
            <person name="White J."/>
            <person name="Yandava C."/>
            <person name="Haas B."/>
            <person name="Nusbaum C."/>
            <person name="Birren B."/>
        </authorList>
    </citation>
    <scope>NUCLEOTIDE SEQUENCE</scope>
    <source>
        <strain evidence="2">ATCC 64411</strain>
    </source>
</reference>
<name>A0A0C4DYZ4_MAGP6</name>
<accession>A0A0C4DYZ4</accession>
<reference evidence="2" key="3">
    <citation type="submission" date="2011-03" db="EMBL/GenBank/DDBJ databases">
        <title>Annotation of Magnaporthe poae ATCC 64411.</title>
        <authorList>
            <person name="Ma L.-J."/>
            <person name="Dead R."/>
            <person name="Young S.K."/>
            <person name="Zeng Q."/>
            <person name="Gargeya S."/>
            <person name="Fitzgerald M."/>
            <person name="Haas B."/>
            <person name="Abouelleil A."/>
            <person name="Alvarado L."/>
            <person name="Arachchi H.M."/>
            <person name="Berlin A."/>
            <person name="Brown A."/>
            <person name="Chapman S.B."/>
            <person name="Chen Z."/>
            <person name="Dunbar C."/>
            <person name="Freedman E."/>
            <person name="Gearin G."/>
            <person name="Gellesch M."/>
            <person name="Goldberg J."/>
            <person name="Griggs A."/>
            <person name="Gujja S."/>
            <person name="Heiman D."/>
            <person name="Howarth C."/>
            <person name="Larson L."/>
            <person name="Lui A."/>
            <person name="MacDonald P.J.P."/>
            <person name="Mehta T."/>
            <person name="Montmayeur A."/>
            <person name="Murphy C."/>
            <person name="Neiman D."/>
            <person name="Pearson M."/>
            <person name="Priest M."/>
            <person name="Roberts A."/>
            <person name="Saif S."/>
            <person name="Shea T."/>
            <person name="Shenoy N."/>
            <person name="Sisk P."/>
            <person name="Stolte C."/>
            <person name="Sykes S."/>
            <person name="Yandava C."/>
            <person name="Wortman J."/>
            <person name="Nusbaum C."/>
            <person name="Birren B."/>
        </authorList>
    </citation>
    <scope>NUCLEOTIDE SEQUENCE</scope>
    <source>
        <strain evidence="2">ATCC 64411</strain>
    </source>
</reference>
<protein>
    <recommendedName>
        <fullName evidence="1">Protein kinase domain-containing protein</fullName>
    </recommendedName>
</protein>
<organism evidence="3 4">
    <name type="scientific">Magnaporthiopsis poae (strain ATCC 64411 / 73-15)</name>
    <name type="common">Kentucky bluegrass fungus</name>
    <name type="synonym">Magnaporthe poae</name>
    <dbReference type="NCBI Taxonomy" id="644358"/>
    <lineage>
        <taxon>Eukaryota</taxon>
        <taxon>Fungi</taxon>
        <taxon>Dikarya</taxon>
        <taxon>Ascomycota</taxon>
        <taxon>Pezizomycotina</taxon>
        <taxon>Sordariomycetes</taxon>
        <taxon>Sordariomycetidae</taxon>
        <taxon>Magnaporthales</taxon>
        <taxon>Magnaporthaceae</taxon>
        <taxon>Magnaporthiopsis</taxon>
    </lineage>
</organism>
<dbReference type="AlphaFoldDB" id="A0A0C4DYZ4"/>
<dbReference type="OMA" id="QGHWIKI"/>
<dbReference type="InterPro" id="IPR011009">
    <property type="entry name" value="Kinase-like_dom_sf"/>
</dbReference>
<evidence type="ECO:0000313" key="4">
    <source>
        <dbReference type="Proteomes" id="UP000011715"/>
    </source>
</evidence>
<dbReference type="Proteomes" id="UP000011715">
    <property type="component" value="Unassembled WGS sequence"/>
</dbReference>
<proteinExistence type="predicted"/>
<dbReference type="eggNOG" id="ENOG502QUMI">
    <property type="taxonomic scope" value="Eukaryota"/>
</dbReference>
<evidence type="ECO:0000313" key="3">
    <source>
        <dbReference type="EnsemblFungi" id="MAPG_05279T0"/>
    </source>
</evidence>
<gene>
    <name evidence="2" type="ORF">MAPG_05279</name>
</gene>
<dbReference type="OrthoDB" id="1911848at2759"/>
<keyword evidence="4" id="KW-1185">Reference proteome</keyword>
<reference evidence="3" key="5">
    <citation type="submission" date="2015-06" db="UniProtKB">
        <authorList>
            <consortium name="EnsemblFungi"/>
        </authorList>
    </citation>
    <scope>IDENTIFICATION</scope>
    <source>
        <strain evidence="3">ATCC 64411</strain>
    </source>
</reference>
<dbReference type="STRING" id="644358.A0A0C4DYZ4"/>
<dbReference type="InterPro" id="IPR000719">
    <property type="entry name" value="Prot_kinase_dom"/>
</dbReference>
<dbReference type="Gene3D" id="1.10.510.10">
    <property type="entry name" value="Transferase(Phosphotransferase) domain 1"/>
    <property type="match status" value="1"/>
</dbReference>